<dbReference type="PANTHER" id="PTHR31121">
    <property type="entry name" value="ALPHA-1,2 MANNOSYLTRANSFERASE KTR1"/>
    <property type="match status" value="1"/>
</dbReference>
<accession>A0ABR3FNT8</accession>
<proteinExistence type="inferred from homology"/>
<comment type="caution">
    <text evidence="3">The sequence shown here is derived from an EMBL/GenBank/DDBJ whole genome shotgun (WGS) entry which is preliminary data.</text>
</comment>
<dbReference type="Pfam" id="PF01793">
    <property type="entry name" value="Glyco_transf_15"/>
    <property type="match status" value="1"/>
</dbReference>
<gene>
    <name evidence="3" type="ORF">V5O48_005051</name>
</gene>
<keyword evidence="4" id="KW-1185">Reference proteome</keyword>
<dbReference type="InterPro" id="IPR002685">
    <property type="entry name" value="Glyco_trans_15"/>
</dbReference>
<protein>
    <submittedName>
        <fullName evidence="3">Uncharacterized protein</fullName>
    </submittedName>
</protein>
<evidence type="ECO:0000313" key="3">
    <source>
        <dbReference type="EMBL" id="KAL0576944.1"/>
    </source>
</evidence>
<dbReference type="EMBL" id="JBAHYK010000188">
    <property type="protein sequence ID" value="KAL0576944.1"/>
    <property type="molecule type" value="Genomic_DNA"/>
</dbReference>
<dbReference type="Proteomes" id="UP001465976">
    <property type="component" value="Unassembled WGS sequence"/>
</dbReference>
<name>A0ABR3FNT8_9AGAR</name>
<dbReference type="SUPFAM" id="SSF53448">
    <property type="entry name" value="Nucleotide-diphospho-sugar transferases"/>
    <property type="match status" value="1"/>
</dbReference>
<organism evidence="3 4">
    <name type="scientific">Marasmius crinis-equi</name>
    <dbReference type="NCBI Taxonomy" id="585013"/>
    <lineage>
        <taxon>Eukaryota</taxon>
        <taxon>Fungi</taxon>
        <taxon>Dikarya</taxon>
        <taxon>Basidiomycota</taxon>
        <taxon>Agaricomycotina</taxon>
        <taxon>Agaricomycetes</taxon>
        <taxon>Agaricomycetidae</taxon>
        <taxon>Agaricales</taxon>
        <taxon>Marasmiineae</taxon>
        <taxon>Marasmiaceae</taxon>
        <taxon>Marasmius</taxon>
    </lineage>
</organism>
<evidence type="ECO:0000313" key="4">
    <source>
        <dbReference type="Proteomes" id="UP001465976"/>
    </source>
</evidence>
<dbReference type="PANTHER" id="PTHR31121:SF6">
    <property type="entry name" value="ALPHA-1,2 MANNOSYLTRANSFERASE KTR1"/>
    <property type="match status" value="1"/>
</dbReference>
<evidence type="ECO:0000256" key="2">
    <source>
        <dbReference type="ARBA" id="ARBA00022679"/>
    </source>
</evidence>
<dbReference type="Gene3D" id="3.90.550.10">
    <property type="entry name" value="Spore Coat Polysaccharide Biosynthesis Protein SpsA, Chain A"/>
    <property type="match status" value="1"/>
</dbReference>
<keyword evidence="2" id="KW-0808">Transferase</keyword>
<comment type="similarity">
    <text evidence="1">Belongs to the glycosyltransferase 15 family.</text>
</comment>
<evidence type="ECO:0000256" key="1">
    <source>
        <dbReference type="ARBA" id="ARBA00007677"/>
    </source>
</evidence>
<sequence>MLRGRHRHVLGLGLLVVLIYGTSLLMKDTRRLVWLLSERRSSDELSQEPLMMEDLEDTPTTLLTDPQVAPQADKDSHIPRPVGEGTANATLVFLARNSDLDDVLSSMDQMETRFNKRFGYPWVFLNEVEFDEEFKRRVTEATSAPVSFGLIPHDHWFQPDWIDEDRAREGREKMQAKKIIYAGFTITFTEWEPTIPTLWATVKGMDF</sequence>
<dbReference type="InterPro" id="IPR029044">
    <property type="entry name" value="Nucleotide-diphossugar_trans"/>
</dbReference>
<reference evidence="3 4" key="1">
    <citation type="submission" date="2024-02" db="EMBL/GenBank/DDBJ databases">
        <title>A draft genome for the cacao thread blight pathogen Marasmius crinis-equi.</title>
        <authorList>
            <person name="Cohen S.P."/>
            <person name="Baruah I.K."/>
            <person name="Amoako-Attah I."/>
            <person name="Bukari Y."/>
            <person name="Meinhardt L.W."/>
            <person name="Bailey B.A."/>
        </authorList>
    </citation>
    <scope>NUCLEOTIDE SEQUENCE [LARGE SCALE GENOMIC DNA]</scope>
    <source>
        <strain evidence="3 4">GH-76</strain>
    </source>
</reference>